<reference evidence="6" key="4">
    <citation type="journal article" date="2015" name="G3 (Bethesda)">
        <title>Genome sequences of three phytopathogenic species of the Magnaporthaceae family of fungi.</title>
        <authorList>
            <person name="Okagaki L.H."/>
            <person name="Nunes C.C."/>
            <person name="Sailsbery J."/>
            <person name="Clay B."/>
            <person name="Brown D."/>
            <person name="John T."/>
            <person name="Oh Y."/>
            <person name="Young N."/>
            <person name="Fitzgerald M."/>
            <person name="Haas B.J."/>
            <person name="Zeng Q."/>
            <person name="Young S."/>
            <person name="Adiconis X."/>
            <person name="Fan L."/>
            <person name="Levin J.Z."/>
            <person name="Mitchell T.K."/>
            <person name="Okubara P.A."/>
            <person name="Farman M.L."/>
            <person name="Kohn L.M."/>
            <person name="Birren B."/>
            <person name="Ma L.-J."/>
            <person name="Dean R.A."/>
        </authorList>
    </citation>
    <scope>NUCLEOTIDE SEQUENCE</scope>
    <source>
        <strain evidence="6">R3-111a-1</strain>
    </source>
</reference>
<proteinExistence type="predicted"/>
<dbReference type="EMBL" id="GL385404">
    <property type="protein sequence ID" value="EJT69364.1"/>
    <property type="molecule type" value="Genomic_DNA"/>
</dbReference>
<dbReference type="PANTHER" id="PTHR13069">
    <property type="entry name" value="ALKYLATED DNA REPAIR PROTEIN ALKB HOMOLOG 8"/>
    <property type="match status" value="1"/>
</dbReference>
<evidence type="ECO:0000256" key="2">
    <source>
        <dbReference type="ARBA" id="ARBA00022679"/>
    </source>
</evidence>
<dbReference type="RefSeq" id="XP_009229149.1">
    <property type="nucleotide sequence ID" value="XM_009230885.1"/>
</dbReference>
<dbReference type="AlphaFoldDB" id="J3PHK3"/>
<dbReference type="Proteomes" id="UP000006039">
    <property type="component" value="Unassembled WGS sequence"/>
</dbReference>
<feature type="domain" description="Methyltransferase type 11" evidence="4">
    <location>
        <begin position="131"/>
        <end position="203"/>
    </location>
</feature>
<evidence type="ECO:0000256" key="3">
    <source>
        <dbReference type="SAM" id="MobiDB-lite"/>
    </source>
</evidence>
<dbReference type="STRING" id="644352.J3PHK3"/>
<dbReference type="GeneID" id="20353441"/>
<feature type="compositionally biased region" description="Low complexity" evidence="3">
    <location>
        <begin position="262"/>
        <end position="272"/>
    </location>
</feature>
<protein>
    <submittedName>
        <fullName evidence="5">tRNA (Uracil-5-)-methyltransferase TRM9</fullName>
    </submittedName>
</protein>
<dbReference type="GO" id="GO:0002098">
    <property type="term" value="P:tRNA wobble uridine modification"/>
    <property type="evidence" value="ECO:0007669"/>
    <property type="project" value="TreeGrafter"/>
</dbReference>
<dbReference type="InterPro" id="IPR029063">
    <property type="entry name" value="SAM-dependent_MTases_sf"/>
</dbReference>
<evidence type="ECO:0000259" key="4">
    <source>
        <dbReference type="Pfam" id="PF08241"/>
    </source>
</evidence>
<reference evidence="5" key="3">
    <citation type="submission" date="2010-09" db="EMBL/GenBank/DDBJ databases">
        <title>Annotation of Gaeumannomyces graminis var. tritici R3-111a-1.</title>
        <authorList>
            <consortium name="The Broad Institute Genome Sequencing Platform"/>
            <person name="Ma L.-J."/>
            <person name="Dead R."/>
            <person name="Young S.K."/>
            <person name="Zeng Q."/>
            <person name="Gargeya S."/>
            <person name="Fitzgerald M."/>
            <person name="Haas B."/>
            <person name="Abouelleil A."/>
            <person name="Alvarado L."/>
            <person name="Arachchi H.M."/>
            <person name="Berlin A."/>
            <person name="Brown A."/>
            <person name="Chapman S.B."/>
            <person name="Chen Z."/>
            <person name="Dunbar C."/>
            <person name="Freedman E."/>
            <person name="Gearin G."/>
            <person name="Gellesch M."/>
            <person name="Goldberg J."/>
            <person name="Griggs A."/>
            <person name="Gujja S."/>
            <person name="Heiman D."/>
            <person name="Howarth C."/>
            <person name="Larson L."/>
            <person name="Lui A."/>
            <person name="MacDonald P.J.P."/>
            <person name="Mehta T."/>
            <person name="Montmayeur A."/>
            <person name="Murphy C."/>
            <person name="Neiman D."/>
            <person name="Pearson M."/>
            <person name="Priest M."/>
            <person name="Roberts A."/>
            <person name="Saif S."/>
            <person name="Shea T."/>
            <person name="Shenoy N."/>
            <person name="Sisk P."/>
            <person name="Stolte C."/>
            <person name="Sykes S."/>
            <person name="Yandava C."/>
            <person name="Wortman J."/>
            <person name="Nusbaum C."/>
            <person name="Birren B."/>
        </authorList>
    </citation>
    <scope>NUCLEOTIDE SEQUENCE</scope>
    <source>
        <strain evidence="5">R3-111a-1</strain>
    </source>
</reference>
<dbReference type="InterPro" id="IPR051422">
    <property type="entry name" value="AlkB_tRNA_MeTrf/Diox"/>
</dbReference>
<reference evidence="7" key="1">
    <citation type="submission" date="2010-07" db="EMBL/GenBank/DDBJ databases">
        <title>The genome sequence of Gaeumannomyces graminis var. tritici strain R3-111a-1.</title>
        <authorList>
            <consortium name="The Broad Institute Genome Sequencing Platform"/>
            <person name="Ma L.-J."/>
            <person name="Dead R."/>
            <person name="Young S."/>
            <person name="Zeng Q."/>
            <person name="Koehrsen M."/>
            <person name="Alvarado L."/>
            <person name="Berlin A."/>
            <person name="Chapman S.B."/>
            <person name="Chen Z."/>
            <person name="Freedman E."/>
            <person name="Gellesch M."/>
            <person name="Goldberg J."/>
            <person name="Griggs A."/>
            <person name="Gujja S."/>
            <person name="Heilman E.R."/>
            <person name="Heiman D."/>
            <person name="Hepburn T."/>
            <person name="Howarth C."/>
            <person name="Jen D."/>
            <person name="Larson L."/>
            <person name="Mehta T."/>
            <person name="Neiman D."/>
            <person name="Pearson M."/>
            <person name="Roberts A."/>
            <person name="Saif S."/>
            <person name="Shea T."/>
            <person name="Shenoy N."/>
            <person name="Sisk P."/>
            <person name="Stolte C."/>
            <person name="Sykes S."/>
            <person name="Walk T."/>
            <person name="White J."/>
            <person name="Yandava C."/>
            <person name="Haas B."/>
            <person name="Nusbaum C."/>
            <person name="Birren B."/>
        </authorList>
    </citation>
    <scope>NUCLEOTIDE SEQUENCE [LARGE SCALE GENOMIC DNA]</scope>
    <source>
        <strain evidence="7">R3-111a-1</strain>
    </source>
</reference>
<reference evidence="6" key="5">
    <citation type="submission" date="2018-04" db="UniProtKB">
        <authorList>
            <consortium name="EnsemblFungi"/>
        </authorList>
    </citation>
    <scope>IDENTIFICATION</scope>
    <source>
        <strain evidence="6">R3-111a-1</strain>
    </source>
</reference>
<dbReference type="GO" id="GO:0030488">
    <property type="term" value="P:tRNA methylation"/>
    <property type="evidence" value="ECO:0007669"/>
    <property type="project" value="TreeGrafter"/>
</dbReference>
<evidence type="ECO:0000313" key="5">
    <source>
        <dbReference type="EMBL" id="EJT69364.1"/>
    </source>
</evidence>
<dbReference type="CDD" id="cd02440">
    <property type="entry name" value="AdoMet_MTases"/>
    <property type="match status" value="1"/>
</dbReference>
<dbReference type="HOGENOM" id="CLU_029501_2_0_1"/>
<dbReference type="Pfam" id="PF08241">
    <property type="entry name" value="Methyltransf_11"/>
    <property type="match status" value="1"/>
</dbReference>
<dbReference type="eggNOG" id="KOG1331">
    <property type="taxonomic scope" value="Eukaryota"/>
</dbReference>
<dbReference type="GO" id="GO:0000049">
    <property type="term" value="F:tRNA binding"/>
    <property type="evidence" value="ECO:0007669"/>
    <property type="project" value="TreeGrafter"/>
</dbReference>
<evidence type="ECO:0000313" key="7">
    <source>
        <dbReference type="Proteomes" id="UP000006039"/>
    </source>
</evidence>
<dbReference type="PANTHER" id="PTHR13069:SF21">
    <property type="entry name" value="ALKYLATED DNA REPAIR PROTEIN ALKB HOMOLOG 8"/>
    <property type="match status" value="1"/>
</dbReference>
<dbReference type="OrthoDB" id="271595at2759"/>
<dbReference type="SUPFAM" id="SSF53335">
    <property type="entry name" value="S-adenosyl-L-methionine-dependent methyltransferases"/>
    <property type="match status" value="1"/>
</dbReference>
<gene>
    <name evidence="6" type="primary">20353441</name>
    <name evidence="5" type="ORF">GGTG_12983</name>
</gene>
<dbReference type="EnsemblFungi" id="EJT69364">
    <property type="protein sequence ID" value="EJT69364"/>
    <property type="gene ID" value="GGTG_12983"/>
</dbReference>
<feature type="compositionally biased region" description="Low complexity" evidence="3">
    <location>
        <begin position="280"/>
        <end position="290"/>
    </location>
</feature>
<keyword evidence="2 5" id="KW-0808">Transferase</keyword>
<keyword evidence="7" id="KW-1185">Reference proteome</keyword>
<dbReference type="GO" id="GO:0005634">
    <property type="term" value="C:nucleus"/>
    <property type="evidence" value="ECO:0007669"/>
    <property type="project" value="TreeGrafter"/>
</dbReference>
<dbReference type="VEuPathDB" id="FungiDB:GGTG_12983"/>
<evidence type="ECO:0000256" key="1">
    <source>
        <dbReference type="ARBA" id="ARBA00022603"/>
    </source>
</evidence>
<dbReference type="GO" id="GO:0008757">
    <property type="term" value="F:S-adenosylmethionine-dependent methyltransferase activity"/>
    <property type="evidence" value="ECO:0007669"/>
    <property type="project" value="InterPro"/>
</dbReference>
<dbReference type="GO" id="GO:0005737">
    <property type="term" value="C:cytoplasm"/>
    <property type="evidence" value="ECO:0007669"/>
    <property type="project" value="TreeGrafter"/>
</dbReference>
<accession>J3PHK3</accession>
<sequence>MCHHTHGGGSSARRRTRPSGRRTPRRSSNGNSTTTTSNGNTTTTTTTTTSRARLATHVHAVYEAIAPHFSATRHRPWPLVSRYLAAQQPGAVGFDVGCGNGKYLSARDLDPTATGTDTTTTAAAAAASEDVLMLGCDRSAALVGLARAHAGRARQVLVADGLSLPFRRGSADFALCVAVIHHLSTRDRRVAAVAELLRCLRPGTGGGTALVFVWALEQASSRRGWDEGGDQDLLVPWVMKGDQGRERRKKKGAKEGGEKSDVAAAAADGVAEANDDDAASQDPADANAGAPDRTFHRYYHLYCKGELEEDVAAAGGVVVDSGYERDNWWAIARRDPS</sequence>
<feature type="region of interest" description="Disordered" evidence="3">
    <location>
        <begin position="1"/>
        <end position="51"/>
    </location>
</feature>
<reference evidence="5" key="2">
    <citation type="submission" date="2010-07" db="EMBL/GenBank/DDBJ databases">
        <authorList>
            <consortium name="The Broad Institute Genome Sequencing Platform"/>
            <consortium name="Broad Institute Genome Sequencing Center for Infectious Disease"/>
            <person name="Ma L.-J."/>
            <person name="Dead R."/>
            <person name="Young S."/>
            <person name="Zeng Q."/>
            <person name="Koehrsen M."/>
            <person name="Alvarado L."/>
            <person name="Berlin A."/>
            <person name="Chapman S.B."/>
            <person name="Chen Z."/>
            <person name="Freedman E."/>
            <person name="Gellesch M."/>
            <person name="Goldberg J."/>
            <person name="Griggs A."/>
            <person name="Gujja S."/>
            <person name="Heilman E.R."/>
            <person name="Heiman D."/>
            <person name="Hepburn T."/>
            <person name="Howarth C."/>
            <person name="Jen D."/>
            <person name="Larson L."/>
            <person name="Mehta T."/>
            <person name="Neiman D."/>
            <person name="Pearson M."/>
            <person name="Roberts A."/>
            <person name="Saif S."/>
            <person name="Shea T."/>
            <person name="Shenoy N."/>
            <person name="Sisk P."/>
            <person name="Stolte C."/>
            <person name="Sykes S."/>
            <person name="Walk T."/>
            <person name="White J."/>
            <person name="Yandava C."/>
            <person name="Haas B."/>
            <person name="Nusbaum C."/>
            <person name="Birren B."/>
        </authorList>
    </citation>
    <scope>NUCLEOTIDE SEQUENCE</scope>
    <source>
        <strain evidence="5">R3-111a-1</strain>
    </source>
</reference>
<organism evidence="5">
    <name type="scientific">Gaeumannomyces tritici (strain R3-111a-1)</name>
    <name type="common">Wheat and barley take-all root rot fungus</name>
    <name type="synonym">Gaeumannomyces graminis var. tritici</name>
    <dbReference type="NCBI Taxonomy" id="644352"/>
    <lineage>
        <taxon>Eukaryota</taxon>
        <taxon>Fungi</taxon>
        <taxon>Dikarya</taxon>
        <taxon>Ascomycota</taxon>
        <taxon>Pezizomycotina</taxon>
        <taxon>Sordariomycetes</taxon>
        <taxon>Sordariomycetidae</taxon>
        <taxon>Magnaporthales</taxon>
        <taxon>Magnaporthaceae</taxon>
        <taxon>Gaeumannomyces</taxon>
    </lineage>
</organism>
<dbReference type="Gene3D" id="3.40.50.150">
    <property type="entry name" value="Vaccinia Virus protein VP39"/>
    <property type="match status" value="1"/>
</dbReference>
<dbReference type="InterPro" id="IPR013216">
    <property type="entry name" value="Methyltransf_11"/>
</dbReference>
<evidence type="ECO:0000313" key="6">
    <source>
        <dbReference type="EnsemblFungi" id="EJT69364"/>
    </source>
</evidence>
<name>J3PHK3_GAET3</name>
<dbReference type="FunCoup" id="J3PHK3">
    <property type="interactions" value="41"/>
</dbReference>
<feature type="compositionally biased region" description="Basic residues" evidence="3">
    <location>
        <begin position="1"/>
        <end position="25"/>
    </location>
</feature>
<feature type="region of interest" description="Disordered" evidence="3">
    <location>
        <begin position="244"/>
        <end position="290"/>
    </location>
</feature>
<feature type="compositionally biased region" description="Low complexity" evidence="3">
    <location>
        <begin position="26"/>
        <end position="51"/>
    </location>
</feature>
<keyword evidence="1 5" id="KW-0489">Methyltransferase</keyword>
<dbReference type="GO" id="GO:0106335">
    <property type="term" value="F:tRNA (5-carboxymethyluridine(34)-5-O)-methyltransferase activity"/>
    <property type="evidence" value="ECO:0007669"/>
    <property type="project" value="TreeGrafter"/>
</dbReference>